<reference evidence="7" key="1">
    <citation type="submission" date="2020-05" db="UniProtKB">
        <authorList>
            <consortium name="EnsemblMetazoa"/>
        </authorList>
    </citation>
    <scope>IDENTIFICATION</scope>
    <source>
        <strain evidence="7">Jacobina</strain>
    </source>
</reference>
<evidence type="ECO:0000256" key="3">
    <source>
        <dbReference type="ARBA" id="ARBA00022840"/>
    </source>
</evidence>
<dbReference type="InterPro" id="IPR027417">
    <property type="entry name" value="P-loop_NTPase"/>
</dbReference>
<comment type="similarity">
    <text evidence="5">Belongs to the DEAD box helicase family.</text>
</comment>
<dbReference type="GO" id="GO:0003724">
    <property type="term" value="F:RNA helicase activity"/>
    <property type="evidence" value="ECO:0007669"/>
    <property type="project" value="UniProtKB-EC"/>
</dbReference>
<dbReference type="CDD" id="cd18787">
    <property type="entry name" value="SF2_C_DEAD"/>
    <property type="match status" value="1"/>
</dbReference>
<dbReference type="PANTHER" id="PTHR24031">
    <property type="entry name" value="RNA HELICASE"/>
    <property type="match status" value="1"/>
</dbReference>
<proteinExistence type="inferred from homology"/>
<keyword evidence="5" id="KW-0347">Helicase</keyword>
<keyword evidence="2 5" id="KW-0378">Hydrolase</keyword>
<dbReference type="SUPFAM" id="SSF52540">
    <property type="entry name" value="P-loop containing nucleoside triphosphate hydrolases"/>
    <property type="match status" value="1"/>
</dbReference>
<evidence type="ECO:0000313" key="7">
    <source>
        <dbReference type="EnsemblMetazoa" id="LLOJ003702-PA"/>
    </source>
</evidence>
<evidence type="ECO:0000256" key="1">
    <source>
        <dbReference type="ARBA" id="ARBA00022741"/>
    </source>
</evidence>
<evidence type="ECO:0000313" key="8">
    <source>
        <dbReference type="Proteomes" id="UP000092461"/>
    </source>
</evidence>
<dbReference type="GO" id="GO:0016787">
    <property type="term" value="F:hydrolase activity"/>
    <property type="evidence" value="ECO:0007669"/>
    <property type="project" value="UniProtKB-KW"/>
</dbReference>
<dbReference type="Pfam" id="PF00271">
    <property type="entry name" value="Helicase_C"/>
    <property type="match status" value="1"/>
</dbReference>
<dbReference type="VEuPathDB" id="VectorBase:LLONM1_004516"/>
<comment type="function">
    <text evidence="5">RNA helicase.</text>
</comment>
<dbReference type="EnsemblMetazoa" id="LLOJ003702-RA">
    <property type="protein sequence ID" value="LLOJ003702-PA"/>
    <property type="gene ID" value="LLOJ003702"/>
</dbReference>
<dbReference type="SMART" id="SM00490">
    <property type="entry name" value="HELICc"/>
    <property type="match status" value="1"/>
</dbReference>
<dbReference type="PROSITE" id="PS51194">
    <property type="entry name" value="HELICASE_CTER"/>
    <property type="match status" value="1"/>
</dbReference>
<dbReference type="EMBL" id="AJWK01011742">
    <property type="status" value="NOT_ANNOTATED_CDS"/>
    <property type="molecule type" value="Genomic_DNA"/>
</dbReference>
<dbReference type="Gene3D" id="3.40.50.300">
    <property type="entry name" value="P-loop containing nucleotide triphosphate hydrolases"/>
    <property type="match status" value="1"/>
</dbReference>
<evidence type="ECO:0000256" key="4">
    <source>
        <dbReference type="ARBA" id="ARBA00022884"/>
    </source>
</evidence>
<comment type="catalytic activity">
    <reaction evidence="5">
        <text>ATP + H2O = ADP + phosphate + H(+)</text>
        <dbReference type="Rhea" id="RHEA:13065"/>
        <dbReference type="ChEBI" id="CHEBI:15377"/>
        <dbReference type="ChEBI" id="CHEBI:15378"/>
        <dbReference type="ChEBI" id="CHEBI:30616"/>
        <dbReference type="ChEBI" id="CHEBI:43474"/>
        <dbReference type="ChEBI" id="CHEBI:456216"/>
        <dbReference type="EC" id="3.6.4.13"/>
    </reaction>
</comment>
<dbReference type="GO" id="GO:0003723">
    <property type="term" value="F:RNA binding"/>
    <property type="evidence" value="ECO:0007669"/>
    <property type="project" value="UniProtKB-UniRule"/>
</dbReference>
<dbReference type="VEuPathDB" id="VectorBase:LLOJ003702"/>
<dbReference type="EC" id="3.6.4.13" evidence="5"/>
<evidence type="ECO:0000259" key="6">
    <source>
        <dbReference type="PROSITE" id="PS51194"/>
    </source>
</evidence>
<name>A0A1B0CGY9_LUTLO</name>
<keyword evidence="3 5" id="KW-0067">ATP-binding</keyword>
<accession>A0A1B0CGY9</accession>
<organism evidence="7 8">
    <name type="scientific">Lutzomyia longipalpis</name>
    <name type="common">Sand fly</name>
    <dbReference type="NCBI Taxonomy" id="7200"/>
    <lineage>
        <taxon>Eukaryota</taxon>
        <taxon>Metazoa</taxon>
        <taxon>Ecdysozoa</taxon>
        <taxon>Arthropoda</taxon>
        <taxon>Hexapoda</taxon>
        <taxon>Insecta</taxon>
        <taxon>Pterygota</taxon>
        <taxon>Neoptera</taxon>
        <taxon>Endopterygota</taxon>
        <taxon>Diptera</taxon>
        <taxon>Nematocera</taxon>
        <taxon>Psychodoidea</taxon>
        <taxon>Psychodidae</taxon>
        <taxon>Lutzomyia</taxon>
        <taxon>Lutzomyia</taxon>
    </lineage>
</organism>
<evidence type="ECO:0000256" key="2">
    <source>
        <dbReference type="ARBA" id="ARBA00022801"/>
    </source>
</evidence>
<comment type="domain">
    <text evidence="5">The Q motif is unique to and characteristic of the DEAD box family of RNA helicases and controls ATP binding and hydrolysis.</text>
</comment>
<feature type="domain" description="Helicase C-terminal" evidence="6">
    <location>
        <begin position="1"/>
        <end position="147"/>
    </location>
</feature>
<dbReference type="GO" id="GO:0005524">
    <property type="term" value="F:ATP binding"/>
    <property type="evidence" value="ECO:0007669"/>
    <property type="project" value="UniProtKB-UniRule"/>
</dbReference>
<keyword evidence="1 5" id="KW-0547">Nucleotide-binding</keyword>
<sequence length="189" mass="21566">MVEALTRKVIEEEDEDIEGENESGDDGEEKECLLKGVRFFKLHGSMTQTERKSVFKEFRNCKSGVLLSTDVAARGLDVPEVDCVVQFTPPQKLSDYVHRIGRTARAGRSGRAVIFLNPSETKFVHLLNEKGLILLQDEFQKYLKPLVMKKDKPNAANEAVSDLQHKYEELIAEDQQMKEMASKGMYFYM</sequence>
<keyword evidence="8" id="KW-1185">Reference proteome</keyword>
<dbReference type="AlphaFoldDB" id="A0A1B0CGY9"/>
<evidence type="ECO:0000256" key="5">
    <source>
        <dbReference type="RuleBase" id="RU365068"/>
    </source>
</evidence>
<dbReference type="InterPro" id="IPR001650">
    <property type="entry name" value="Helicase_C-like"/>
</dbReference>
<dbReference type="Proteomes" id="UP000092461">
    <property type="component" value="Unassembled WGS sequence"/>
</dbReference>
<protein>
    <recommendedName>
        <fullName evidence="5">ATP-dependent RNA helicase</fullName>
        <ecNumber evidence="5">3.6.4.13</ecNumber>
    </recommendedName>
</protein>
<keyword evidence="4 5" id="KW-0694">RNA-binding</keyword>